<dbReference type="EMBL" id="CP001016">
    <property type="protein sequence ID" value="ACB95282.1"/>
    <property type="molecule type" value="Genomic_DNA"/>
</dbReference>
<evidence type="ECO:0000313" key="13">
    <source>
        <dbReference type="Proteomes" id="UP000001695"/>
    </source>
</evidence>
<dbReference type="eggNOG" id="COG0728">
    <property type="taxonomic scope" value="Bacteria"/>
</dbReference>
<keyword evidence="6 10" id="KW-1133">Transmembrane helix</keyword>
<dbReference type="PRINTS" id="PR01806">
    <property type="entry name" value="VIRFACTRMVIN"/>
</dbReference>
<evidence type="ECO:0000256" key="9">
    <source>
        <dbReference type="ARBA" id="ARBA00061532"/>
    </source>
</evidence>
<name>B2IC27_BEII9</name>
<feature type="transmembrane region" description="Helical" evidence="10">
    <location>
        <begin position="403"/>
        <end position="424"/>
    </location>
</feature>
<dbReference type="NCBIfam" id="TIGR01695">
    <property type="entry name" value="murJ_mviN"/>
    <property type="match status" value="1"/>
</dbReference>
<keyword evidence="4 10" id="KW-0133">Cell shape</keyword>
<feature type="transmembrane region" description="Helical" evidence="10">
    <location>
        <begin position="477"/>
        <end position="500"/>
    </location>
</feature>
<dbReference type="GO" id="GO:0015648">
    <property type="term" value="F:lipid-linked peptidoglycan transporter activity"/>
    <property type="evidence" value="ECO:0007669"/>
    <property type="project" value="UniProtKB-UniRule"/>
</dbReference>
<reference evidence="12 13" key="2">
    <citation type="journal article" date="2010" name="J. Bacteriol.">
        <title>Complete genome sequence of Beijerinckia indica subsp. indica.</title>
        <authorList>
            <person name="Tamas I."/>
            <person name="Dedysh S.N."/>
            <person name="Liesack W."/>
            <person name="Stott M.B."/>
            <person name="Alam M."/>
            <person name="Murrell J.C."/>
            <person name="Dunfield P.F."/>
        </authorList>
    </citation>
    <scope>NUCLEOTIDE SEQUENCE [LARGE SCALE GENOMIC DNA]</scope>
    <source>
        <strain evidence="13">ATCC 9039 / DSM 1715 / NCIMB 8712</strain>
    </source>
</reference>
<keyword evidence="2 10" id="KW-1003">Cell membrane</keyword>
<comment type="function">
    <text evidence="8 10 11">Involved in peptidoglycan biosynthesis. Transports lipid-linked peptidoglycan precursors from the inner to the outer leaflet of the cytoplasmic membrane.</text>
</comment>
<dbReference type="Proteomes" id="UP000001695">
    <property type="component" value="Chromosome"/>
</dbReference>
<dbReference type="PIRSF" id="PIRSF002869">
    <property type="entry name" value="MviN"/>
    <property type="match status" value="1"/>
</dbReference>
<feature type="transmembrane region" description="Helical" evidence="10">
    <location>
        <begin position="306"/>
        <end position="325"/>
    </location>
</feature>
<evidence type="ECO:0000313" key="12">
    <source>
        <dbReference type="EMBL" id="ACB95282.1"/>
    </source>
</evidence>
<feature type="transmembrane region" description="Helical" evidence="10">
    <location>
        <begin position="345"/>
        <end position="367"/>
    </location>
</feature>
<dbReference type="RefSeq" id="WP_012384639.1">
    <property type="nucleotide sequence ID" value="NC_010581.1"/>
</dbReference>
<keyword evidence="13" id="KW-1185">Reference proteome</keyword>
<evidence type="ECO:0000256" key="10">
    <source>
        <dbReference type="HAMAP-Rule" id="MF_02078"/>
    </source>
</evidence>
<keyword evidence="3 10" id="KW-0812">Transmembrane</keyword>
<dbReference type="AlphaFoldDB" id="B2IC27"/>
<feature type="transmembrane region" description="Helical" evidence="10">
    <location>
        <begin position="124"/>
        <end position="144"/>
    </location>
</feature>
<keyword evidence="7 10" id="KW-0472">Membrane</keyword>
<comment type="subcellular location">
    <subcellularLocation>
        <location evidence="10">Cell inner membrane</location>
        <topology evidence="10">Multi-pass membrane protein</topology>
    </subcellularLocation>
    <subcellularLocation>
        <location evidence="1">Cell membrane</location>
        <topology evidence="1">Multi-pass membrane protein</topology>
    </subcellularLocation>
</comment>
<feature type="transmembrane region" description="Helical" evidence="10">
    <location>
        <begin position="226"/>
        <end position="246"/>
    </location>
</feature>
<dbReference type="PANTHER" id="PTHR47019:SF1">
    <property type="entry name" value="LIPID II FLIPPASE MURJ"/>
    <property type="match status" value="1"/>
</dbReference>
<organism evidence="12 13">
    <name type="scientific">Beijerinckia indica subsp. indica (strain ATCC 9039 / DSM 1715 / NCIMB 8712)</name>
    <dbReference type="NCBI Taxonomy" id="395963"/>
    <lineage>
        <taxon>Bacteria</taxon>
        <taxon>Pseudomonadati</taxon>
        <taxon>Pseudomonadota</taxon>
        <taxon>Alphaproteobacteria</taxon>
        <taxon>Hyphomicrobiales</taxon>
        <taxon>Beijerinckiaceae</taxon>
        <taxon>Beijerinckia</taxon>
    </lineage>
</organism>
<comment type="pathway">
    <text evidence="10">Cell wall biogenesis; peptidoglycan biosynthesis.</text>
</comment>
<keyword evidence="10 11" id="KW-0961">Cell wall biogenesis/degradation</keyword>
<protein>
    <recommendedName>
        <fullName evidence="10">Probable lipid II flippase MurJ</fullName>
    </recommendedName>
</protein>
<feature type="transmembrane region" description="Helical" evidence="10">
    <location>
        <begin position="185"/>
        <end position="206"/>
    </location>
</feature>
<dbReference type="HAMAP" id="MF_02078">
    <property type="entry name" value="MurJ_MviN"/>
    <property type="match status" value="1"/>
</dbReference>
<dbReference type="STRING" id="395963.Bind_1651"/>
<keyword evidence="10" id="KW-0997">Cell inner membrane</keyword>
<dbReference type="KEGG" id="bid:Bind_1651"/>
<keyword evidence="10 11" id="KW-0813">Transport</keyword>
<feature type="transmembrane region" description="Helical" evidence="10">
    <location>
        <begin position="20"/>
        <end position="42"/>
    </location>
</feature>
<dbReference type="PANTHER" id="PTHR47019">
    <property type="entry name" value="LIPID II FLIPPASE MURJ"/>
    <property type="match status" value="1"/>
</dbReference>
<dbReference type="InterPro" id="IPR004268">
    <property type="entry name" value="MurJ"/>
</dbReference>
<dbReference type="UniPathway" id="UPA00219"/>
<feature type="transmembrane region" description="Helical" evidence="10">
    <location>
        <begin position="379"/>
        <end position="397"/>
    </location>
</feature>
<comment type="similarity">
    <text evidence="9 10 11">Belongs to the MurJ/MviN family.</text>
</comment>
<evidence type="ECO:0000256" key="8">
    <source>
        <dbReference type="ARBA" id="ARBA00060041"/>
    </source>
</evidence>
<evidence type="ECO:0000256" key="7">
    <source>
        <dbReference type="ARBA" id="ARBA00023136"/>
    </source>
</evidence>
<feature type="transmembrane region" description="Helical" evidence="10">
    <location>
        <begin position="266"/>
        <end position="285"/>
    </location>
</feature>
<feature type="transmembrane region" description="Helical" evidence="10">
    <location>
        <begin position="156"/>
        <end position="179"/>
    </location>
</feature>
<dbReference type="OrthoDB" id="9816572at2"/>
<keyword evidence="5 10" id="KW-0573">Peptidoglycan synthesis</keyword>
<proteinExistence type="inferred from homology"/>
<feature type="transmembrane region" description="Helical" evidence="10">
    <location>
        <begin position="85"/>
        <end position="104"/>
    </location>
</feature>
<dbReference type="GO" id="GO:0008360">
    <property type="term" value="P:regulation of cell shape"/>
    <property type="evidence" value="ECO:0007669"/>
    <property type="project" value="UniProtKB-UniRule"/>
</dbReference>
<evidence type="ECO:0000256" key="4">
    <source>
        <dbReference type="ARBA" id="ARBA00022960"/>
    </source>
</evidence>
<dbReference type="HOGENOM" id="CLU_006797_5_0_5"/>
<dbReference type="GO" id="GO:0009252">
    <property type="term" value="P:peptidoglycan biosynthetic process"/>
    <property type="evidence" value="ECO:0007669"/>
    <property type="project" value="UniProtKB-UniRule"/>
</dbReference>
<dbReference type="GO" id="GO:0071555">
    <property type="term" value="P:cell wall organization"/>
    <property type="evidence" value="ECO:0007669"/>
    <property type="project" value="UniProtKB-UniRule"/>
</dbReference>
<evidence type="ECO:0000256" key="3">
    <source>
        <dbReference type="ARBA" id="ARBA00022692"/>
    </source>
</evidence>
<dbReference type="GO" id="GO:0034204">
    <property type="term" value="P:lipid translocation"/>
    <property type="evidence" value="ECO:0007669"/>
    <property type="project" value="TreeGrafter"/>
</dbReference>
<evidence type="ECO:0000256" key="1">
    <source>
        <dbReference type="ARBA" id="ARBA00004651"/>
    </source>
</evidence>
<feature type="transmembrane region" description="Helical" evidence="10">
    <location>
        <begin position="436"/>
        <end position="457"/>
    </location>
</feature>
<sequence length="509" mass="53823">MYKNLLSVGGLTLLSRGTGFLRDVLFAAAFGSGLIAEAYLVAFRLPNHFRTIFGEGAFSAAYVPCYAQVLESQGKEEAGRFCSQVAALLLTSQIVVLILAWIYMPTLVDWLAPGFRDDPEKFSLTVTLTRITFPYLLFITLVTLQSGTLNAHGRFVAAACTPILMNLTMIATFAIAMHFSNPGVVAALGITLSGVLQYLLTAGAAYRLGILESPTWPKLTKNVRHFLLTLGPAVIGSAGVQIALFADTIIASLLPGGIASITYADRLYQLPVGIIGIAAGTVLLPEMSRLRAAGKPEAALHAQNRTMALTIALSAPFCIAFLTIPDLIMRGVFLRGAFTSADAAASARVLAAYGLGLMAIVLIRSALASFQAEADTKTPMIVSLIAVASNVCLKLVLFEPLGAAGLATATAAGAWINLTLLFLLATRRGTMQPDRLLWKTVACVSAASLALALFARLAMEPVVAWSAGLPFLRNETALIGLSLAGALLYGAIVFAGLRFAGVSLKLRRR</sequence>
<dbReference type="CDD" id="cd13123">
    <property type="entry name" value="MATE_MurJ_like"/>
    <property type="match status" value="1"/>
</dbReference>
<accession>B2IC27</accession>
<reference evidence="13" key="1">
    <citation type="submission" date="2008-03" db="EMBL/GenBank/DDBJ databases">
        <title>Complete sequence of chromosome of Beijerinckia indica subsp. indica ATCC 9039.</title>
        <authorList>
            <consortium name="US DOE Joint Genome Institute"/>
            <person name="Copeland A."/>
            <person name="Lucas S."/>
            <person name="Lapidus A."/>
            <person name="Glavina del Rio T."/>
            <person name="Dalin E."/>
            <person name="Tice H."/>
            <person name="Bruce D."/>
            <person name="Goodwin L."/>
            <person name="Pitluck S."/>
            <person name="LaButti K."/>
            <person name="Schmutz J."/>
            <person name="Larimer F."/>
            <person name="Land M."/>
            <person name="Hauser L."/>
            <person name="Kyrpides N."/>
            <person name="Mikhailova N."/>
            <person name="Dunfield P.F."/>
            <person name="Dedysh S.N."/>
            <person name="Liesack W."/>
            <person name="Saw J.H."/>
            <person name="Alam M."/>
            <person name="Chen Y."/>
            <person name="Murrell J.C."/>
            <person name="Richardson P."/>
        </authorList>
    </citation>
    <scope>NUCLEOTIDE SEQUENCE [LARGE SCALE GENOMIC DNA]</scope>
    <source>
        <strain evidence="13">ATCC 9039 / DSM 1715 / NCIMB 8712</strain>
    </source>
</reference>
<dbReference type="Pfam" id="PF03023">
    <property type="entry name" value="MurJ"/>
    <property type="match status" value="1"/>
</dbReference>
<evidence type="ECO:0000256" key="11">
    <source>
        <dbReference type="PIRNR" id="PIRNR002869"/>
    </source>
</evidence>
<dbReference type="GO" id="GO:0005886">
    <property type="term" value="C:plasma membrane"/>
    <property type="evidence" value="ECO:0007669"/>
    <property type="project" value="UniProtKB-SubCell"/>
</dbReference>
<evidence type="ECO:0000256" key="2">
    <source>
        <dbReference type="ARBA" id="ARBA00022475"/>
    </source>
</evidence>
<dbReference type="InterPro" id="IPR051050">
    <property type="entry name" value="Lipid_II_flippase_MurJ/MviN"/>
</dbReference>
<evidence type="ECO:0000256" key="5">
    <source>
        <dbReference type="ARBA" id="ARBA00022984"/>
    </source>
</evidence>
<gene>
    <name evidence="10" type="primary">murJ</name>
    <name evidence="12" type="ordered locus">Bind_1651</name>
</gene>
<evidence type="ECO:0000256" key="6">
    <source>
        <dbReference type="ARBA" id="ARBA00022989"/>
    </source>
</evidence>